<dbReference type="AlphaFoldDB" id="A0A9P7N556"/>
<dbReference type="PANTHER" id="PTHR31001:SF85">
    <property type="entry name" value="ZN(II)2CYS6 TRANSCRIPTION FACTOR (EUROFUNG)"/>
    <property type="match status" value="1"/>
</dbReference>
<reference evidence="5" key="1">
    <citation type="journal article" date="2020" name="bioRxiv">
        <title>Whole genome comparisons of ergot fungi reveals the divergence and evolution of species within the genus Claviceps are the result of varying mechanisms driving genome evolution and host range expansion.</title>
        <authorList>
            <person name="Wyka S.A."/>
            <person name="Mondo S.J."/>
            <person name="Liu M."/>
            <person name="Dettman J."/>
            <person name="Nalam V."/>
            <person name="Broders K.D."/>
        </authorList>
    </citation>
    <scope>NUCLEOTIDE SEQUENCE</scope>
    <source>
        <strain evidence="5">CCC 602</strain>
    </source>
</reference>
<dbReference type="Proteomes" id="UP000748025">
    <property type="component" value="Unassembled WGS sequence"/>
</dbReference>
<dbReference type="GO" id="GO:0006351">
    <property type="term" value="P:DNA-templated transcription"/>
    <property type="evidence" value="ECO:0007669"/>
    <property type="project" value="InterPro"/>
</dbReference>
<evidence type="ECO:0000313" key="5">
    <source>
        <dbReference type="EMBL" id="KAG5988467.1"/>
    </source>
</evidence>
<evidence type="ECO:0000313" key="6">
    <source>
        <dbReference type="Proteomes" id="UP000748025"/>
    </source>
</evidence>
<dbReference type="InterPro" id="IPR050613">
    <property type="entry name" value="Sec_Metabolite_Reg"/>
</dbReference>
<evidence type="ECO:0000256" key="2">
    <source>
        <dbReference type="ARBA" id="ARBA00023242"/>
    </source>
</evidence>
<sequence>MDKLSNLRSSCRMVNDEGSVRFMDSHIWVTVYEELQAMRNILETEDPEDGSILGSDELTPENNTDLLFPGHMSTANIEDLVPDPVHAFKLWQLFLDRVNPLLKVVHVPSIQPVVLEGAINMMSLPHHQQALIFSIYTVASLSMTEPESIQTLGMSREAAAQKFLAGTKIALMRFNFLKNYNMTSLQALVHLITSLQGRYDIHLAWVLTGTVVRIAQKMGYHRDGEILGLDMYETEMRRRIWWQIMIQDAKYAILSGLGQSLPLLHWDTKMPSNVNDADIFPGSTAKVRAQDGPTEMGFVLILNEIYKLKLQSQSQVDASAFEAVLLGHDVGPDEETSHVMAQHFRDHLQELKRRLGEMEDQYIDESAGNVHRAAKCLRCMCMAGLGDMMIPLRQHAEYGTEIFSPKDVLFKIFVYATEQRLNQYEIMSECGFLWFVKSFFQLDVFAVITGQLCQRPTGILADRAWNLVERIYHYHDELFDMSSRQHAVQAQIMLKAWRVREQYFMQNGQLVERPRYIQRLRELLPSSDSRSSTFHHSSTSGISPPFHQAASASASDSAASAPAFRSFQSEMQSGHLSQQKQQQQQQKTTQLGQQQLSQGAGSMDPLLGGFFDMANMNWDVLGDVLNPHEPLSMGMFGYGGFAPPNVGVTGNQNSDAGPFQ</sequence>
<dbReference type="GO" id="GO:0008270">
    <property type="term" value="F:zinc ion binding"/>
    <property type="evidence" value="ECO:0007669"/>
    <property type="project" value="InterPro"/>
</dbReference>
<accession>A0A9P7N556</accession>
<dbReference type="PANTHER" id="PTHR31001">
    <property type="entry name" value="UNCHARACTERIZED TRANSCRIPTIONAL REGULATORY PROTEIN"/>
    <property type="match status" value="1"/>
</dbReference>
<feature type="compositionally biased region" description="Low complexity" evidence="3">
    <location>
        <begin position="577"/>
        <end position="599"/>
    </location>
</feature>
<protein>
    <recommendedName>
        <fullName evidence="4">Xylanolytic transcriptional activator regulatory domain-containing protein</fullName>
    </recommendedName>
</protein>
<keyword evidence="2" id="KW-0539">Nucleus</keyword>
<feature type="compositionally biased region" description="Polar residues" evidence="3">
    <location>
        <begin position="566"/>
        <end position="576"/>
    </location>
</feature>
<feature type="compositionally biased region" description="Low complexity" evidence="3">
    <location>
        <begin position="527"/>
        <end position="563"/>
    </location>
</feature>
<dbReference type="EMBL" id="SRPW01003079">
    <property type="protein sequence ID" value="KAG5988467.1"/>
    <property type="molecule type" value="Genomic_DNA"/>
</dbReference>
<comment type="subcellular location">
    <subcellularLocation>
        <location evidence="1">Nucleus</location>
    </subcellularLocation>
</comment>
<dbReference type="OrthoDB" id="2269373at2759"/>
<dbReference type="GO" id="GO:0005634">
    <property type="term" value="C:nucleus"/>
    <property type="evidence" value="ECO:0007669"/>
    <property type="project" value="UniProtKB-SubCell"/>
</dbReference>
<evidence type="ECO:0000259" key="4">
    <source>
        <dbReference type="SMART" id="SM00906"/>
    </source>
</evidence>
<dbReference type="CDD" id="cd12148">
    <property type="entry name" value="fungal_TF_MHR"/>
    <property type="match status" value="1"/>
</dbReference>
<organism evidence="5 6">
    <name type="scientific">Claviceps pusilla</name>
    <dbReference type="NCBI Taxonomy" id="123648"/>
    <lineage>
        <taxon>Eukaryota</taxon>
        <taxon>Fungi</taxon>
        <taxon>Dikarya</taxon>
        <taxon>Ascomycota</taxon>
        <taxon>Pezizomycotina</taxon>
        <taxon>Sordariomycetes</taxon>
        <taxon>Hypocreomycetidae</taxon>
        <taxon>Hypocreales</taxon>
        <taxon>Clavicipitaceae</taxon>
        <taxon>Claviceps</taxon>
    </lineage>
</organism>
<comment type="caution">
    <text evidence="5">The sequence shown here is derived from an EMBL/GenBank/DDBJ whole genome shotgun (WGS) entry which is preliminary data.</text>
</comment>
<feature type="region of interest" description="Disordered" evidence="3">
    <location>
        <begin position="527"/>
        <end position="599"/>
    </location>
</feature>
<proteinExistence type="predicted"/>
<evidence type="ECO:0000256" key="3">
    <source>
        <dbReference type="SAM" id="MobiDB-lite"/>
    </source>
</evidence>
<dbReference type="InterPro" id="IPR007219">
    <property type="entry name" value="XnlR_reg_dom"/>
</dbReference>
<feature type="domain" description="Xylanolytic transcriptional activator regulatory" evidence="4">
    <location>
        <begin position="204"/>
        <end position="277"/>
    </location>
</feature>
<dbReference type="GO" id="GO:0003677">
    <property type="term" value="F:DNA binding"/>
    <property type="evidence" value="ECO:0007669"/>
    <property type="project" value="InterPro"/>
</dbReference>
<dbReference type="Pfam" id="PF04082">
    <property type="entry name" value="Fungal_trans"/>
    <property type="match status" value="1"/>
</dbReference>
<dbReference type="SMART" id="SM00906">
    <property type="entry name" value="Fungal_trans"/>
    <property type="match status" value="1"/>
</dbReference>
<evidence type="ECO:0000256" key="1">
    <source>
        <dbReference type="ARBA" id="ARBA00004123"/>
    </source>
</evidence>
<gene>
    <name evidence="5" type="ORF">E4U43_004735</name>
</gene>
<name>A0A9P7N556_9HYPO</name>
<keyword evidence="6" id="KW-1185">Reference proteome</keyword>